<dbReference type="OrthoDB" id="1120388at2"/>
<dbReference type="SUPFAM" id="SSF49478">
    <property type="entry name" value="Cna protein B-type domain"/>
    <property type="match status" value="1"/>
</dbReference>
<sequence length="177" mass="20317">MKQFLIILAMFFSFFSEKRTPGVSLFLEDSSGTETVAFQQTGEQGKASFGFLDGGSYRLLVEFPQQNGKWVKEKRRHSILTKAAYNSRNNTYYYQGKEGYFSLKFSGLKKIDQENFRPVFREVRLEEDIQINVLQFQALKKGGQINISVRTLTAARFKKKVEKAENDISMLSVPGIK</sequence>
<name>A0A399CXQ2_9BACT</name>
<evidence type="ECO:0000313" key="1">
    <source>
        <dbReference type="EMBL" id="RIH63738.1"/>
    </source>
</evidence>
<comment type="caution">
    <text evidence="1">The sequence shown here is derived from an EMBL/GenBank/DDBJ whole genome shotgun (WGS) entry which is preliminary data.</text>
</comment>
<keyword evidence="2" id="KW-1185">Reference proteome</keyword>
<proteinExistence type="predicted"/>
<dbReference type="InterPro" id="IPR013783">
    <property type="entry name" value="Ig-like_fold"/>
</dbReference>
<reference evidence="1 2" key="1">
    <citation type="journal article" date="2015" name="Int. J. Syst. Evol. Microbiol.">
        <title>Mariniphaga sediminis sp. nov., isolated from coastal sediment.</title>
        <authorList>
            <person name="Wang F.Q."/>
            <person name="Shen Q.Y."/>
            <person name="Chen G.J."/>
            <person name="Du Z.J."/>
        </authorList>
    </citation>
    <scope>NUCLEOTIDE SEQUENCE [LARGE SCALE GENOMIC DNA]</scope>
    <source>
        <strain evidence="1 2">SY21</strain>
    </source>
</reference>
<dbReference type="Proteomes" id="UP000266441">
    <property type="component" value="Unassembled WGS sequence"/>
</dbReference>
<dbReference type="RefSeq" id="WP_119351381.1">
    <property type="nucleotide sequence ID" value="NZ_QWET01000017.1"/>
</dbReference>
<protein>
    <submittedName>
        <fullName evidence="1">Uncharacterized protein</fullName>
    </submittedName>
</protein>
<dbReference type="EMBL" id="QWET01000017">
    <property type="protein sequence ID" value="RIH63738.1"/>
    <property type="molecule type" value="Genomic_DNA"/>
</dbReference>
<organism evidence="1 2">
    <name type="scientific">Mariniphaga sediminis</name>
    <dbReference type="NCBI Taxonomy" id="1628158"/>
    <lineage>
        <taxon>Bacteria</taxon>
        <taxon>Pseudomonadati</taxon>
        <taxon>Bacteroidota</taxon>
        <taxon>Bacteroidia</taxon>
        <taxon>Marinilabiliales</taxon>
        <taxon>Prolixibacteraceae</taxon>
        <taxon>Mariniphaga</taxon>
    </lineage>
</organism>
<gene>
    <name evidence="1" type="ORF">D1164_18465</name>
</gene>
<dbReference type="Gene3D" id="2.60.40.10">
    <property type="entry name" value="Immunoglobulins"/>
    <property type="match status" value="1"/>
</dbReference>
<evidence type="ECO:0000313" key="2">
    <source>
        <dbReference type="Proteomes" id="UP000266441"/>
    </source>
</evidence>
<dbReference type="AlphaFoldDB" id="A0A399CXQ2"/>
<accession>A0A399CXQ2</accession>